<evidence type="ECO:0000313" key="12">
    <source>
        <dbReference type="EMBL" id="MFC4430964.1"/>
    </source>
</evidence>
<comment type="catalytic activity">
    <reaction evidence="6">
        <text>Couples ATP hydrolysis with the unwinding of duplex DNA by translocating in the 3'-5' direction.</text>
        <dbReference type="EC" id="5.6.2.4"/>
    </reaction>
</comment>
<dbReference type="SUPFAM" id="SSF52540">
    <property type="entry name" value="P-loop containing nucleoside triphosphate hydrolases"/>
    <property type="match status" value="1"/>
</dbReference>
<proteinExistence type="predicted"/>
<feature type="domain" description="UvrD-like helicase ATP-binding" evidence="10">
    <location>
        <begin position="13"/>
        <end position="234"/>
    </location>
</feature>
<dbReference type="InterPro" id="IPR000212">
    <property type="entry name" value="DNA_helicase_UvrD/REP"/>
</dbReference>
<dbReference type="EC" id="5.6.2.4" evidence="7"/>
<evidence type="ECO:0000259" key="10">
    <source>
        <dbReference type="PROSITE" id="PS51198"/>
    </source>
</evidence>
<dbReference type="PROSITE" id="PS51217">
    <property type="entry name" value="UVRD_HELICASE_CTER"/>
    <property type="match status" value="1"/>
</dbReference>
<comment type="caution">
    <text evidence="12">The sequence shown here is derived from an EMBL/GenBank/DDBJ whole genome shotgun (WGS) entry which is preliminary data.</text>
</comment>
<evidence type="ECO:0000256" key="6">
    <source>
        <dbReference type="ARBA" id="ARBA00034617"/>
    </source>
</evidence>
<dbReference type="EMBL" id="JBHSEN010000003">
    <property type="protein sequence ID" value="MFC4430964.1"/>
    <property type="molecule type" value="Genomic_DNA"/>
</dbReference>
<dbReference type="PROSITE" id="PS51198">
    <property type="entry name" value="UVRD_HELICASE_ATP_BIND"/>
    <property type="match status" value="1"/>
</dbReference>
<keyword evidence="1 9" id="KW-0547">Nucleotide-binding</keyword>
<dbReference type="InterPro" id="IPR027417">
    <property type="entry name" value="P-loop_NTPase"/>
</dbReference>
<keyword evidence="3 9" id="KW-0347">Helicase</keyword>
<evidence type="ECO:0000256" key="9">
    <source>
        <dbReference type="PROSITE-ProRule" id="PRU00560"/>
    </source>
</evidence>
<evidence type="ECO:0000256" key="5">
    <source>
        <dbReference type="ARBA" id="ARBA00023235"/>
    </source>
</evidence>
<gene>
    <name evidence="12" type="ORF">ACFO0K_14935</name>
</gene>
<dbReference type="Pfam" id="PF00580">
    <property type="entry name" value="UvrD-helicase"/>
    <property type="match status" value="2"/>
</dbReference>
<dbReference type="Gene3D" id="3.40.50.300">
    <property type="entry name" value="P-loop containing nucleotide triphosphate hydrolases"/>
    <property type="match status" value="3"/>
</dbReference>
<reference evidence="13" key="1">
    <citation type="journal article" date="2019" name="Int. J. Syst. Evol. Microbiol.">
        <title>The Global Catalogue of Microorganisms (GCM) 10K type strain sequencing project: providing services to taxonomists for standard genome sequencing and annotation.</title>
        <authorList>
            <consortium name="The Broad Institute Genomics Platform"/>
            <consortium name="The Broad Institute Genome Sequencing Center for Infectious Disease"/>
            <person name="Wu L."/>
            <person name="Ma J."/>
        </authorList>
    </citation>
    <scope>NUCLEOTIDE SEQUENCE [LARGE SCALE GENOMIC DNA]</scope>
    <source>
        <strain evidence="13">CGMCC 1.12125</strain>
    </source>
</reference>
<evidence type="ECO:0000256" key="7">
    <source>
        <dbReference type="ARBA" id="ARBA00034808"/>
    </source>
</evidence>
<accession>A0ABV8Y1F0</accession>
<organism evidence="12 13">
    <name type="scientific">Citricoccus alkalitolerans</name>
    <dbReference type="NCBI Taxonomy" id="246603"/>
    <lineage>
        <taxon>Bacteria</taxon>
        <taxon>Bacillati</taxon>
        <taxon>Actinomycetota</taxon>
        <taxon>Actinomycetes</taxon>
        <taxon>Micrococcales</taxon>
        <taxon>Micrococcaceae</taxon>
        <taxon>Citricoccus</taxon>
    </lineage>
</organism>
<evidence type="ECO:0000256" key="4">
    <source>
        <dbReference type="ARBA" id="ARBA00022840"/>
    </source>
</evidence>
<keyword evidence="2 9" id="KW-0378">Hydrolase</keyword>
<evidence type="ECO:0000256" key="1">
    <source>
        <dbReference type="ARBA" id="ARBA00022741"/>
    </source>
</evidence>
<dbReference type="InterPro" id="IPR014017">
    <property type="entry name" value="DNA_helicase_UvrD-like_C"/>
</dbReference>
<dbReference type="CDD" id="cd17932">
    <property type="entry name" value="DEXQc_UvrD"/>
    <property type="match status" value="1"/>
</dbReference>
<evidence type="ECO:0000259" key="11">
    <source>
        <dbReference type="PROSITE" id="PS51217"/>
    </source>
</evidence>
<dbReference type="PANTHER" id="PTHR11070">
    <property type="entry name" value="UVRD / RECB / PCRA DNA HELICASE FAMILY MEMBER"/>
    <property type="match status" value="1"/>
</dbReference>
<dbReference type="RefSeq" id="WP_344231152.1">
    <property type="nucleotide sequence ID" value="NZ_BAAALH010000003.1"/>
</dbReference>
<dbReference type="Proteomes" id="UP001595965">
    <property type="component" value="Unassembled WGS sequence"/>
</dbReference>
<dbReference type="GO" id="GO:0004386">
    <property type="term" value="F:helicase activity"/>
    <property type="evidence" value="ECO:0007669"/>
    <property type="project" value="UniProtKB-KW"/>
</dbReference>
<comment type="catalytic activity">
    <reaction evidence="8">
        <text>ATP + H2O = ADP + phosphate + H(+)</text>
        <dbReference type="Rhea" id="RHEA:13065"/>
        <dbReference type="ChEBI" id="CHEBI:15377"/>
        <dbReference type="ChEBI" id="CHEBI:15378"/>
        <dbReference type="ChEBI" id="CHEBI:30616"/>
        <dbReference type="ChEBI" id="CHEBI:43474"/>
        <dbReference type="ChEBI" id="CHEBI:456216"/>
        <dbReference type="EC" id="5.6.2.4"/>
    </reaction>
</comment>
<dbReference type="InterPro" id="IPR014016">
    <property type="entry name" value="UvrD-like_ATP-bd"/>
</dbReference>
<evidence type="ECO:0000256" key="2">
    <source>
        <dbReference type="ARBA" id="ARBA00022801"/>
    </source>
</evidence>
<sequence length="552" mass="61604">MIRADEWSPIGGFILEPNALKAATMLDQNVVVAAGPGAGKTELLAQRADFLFRTGACPYPRRILAVSFKVDAARNLRDRVRRRSGAQFASRFDSLTFHAFAKRIIDNYRPALTGQNALNADYRIDRDQRIAGEQITFDDLVPFAVEILEKNLYARGGIRQTYSHVFLDEFQDATGDQYELIKKAFGPSGAVLTAVGDVKQRIMAWAGALDGILKDYADDFTAESLPLYQNFRSALRLRRMQNRMIAQMDPDAAIDGATLSGDEGVIEVLAFDTDDDEAEHIAEQVQDWLAAGSDPAEIGILVRQQPHLYAARLGQALTSRGIPFRNEQAFQDLAAEPAAVLMFNFIRVIAAERQAGAYAELMRLARRPAASEDEAHRFDRSLKRLIQDARDDLRAFPDRESDPAFWHGWVEKLLDLVSRPVLVALSPGYQHGAHLADVIDKARGSFEKMISLDGDALSAVKRLSGTDAIRILTIHKCKGLEFEHVVVVGVERESFWGKPEAAISEFFVAISRAKTHLTLTRAEYRKRPDGHKGRWDAHRRAHSGFLDFARDS</sequence>
<dbReference type="Pfam" id="PF13361">
    <property type="entry name" value="UvrD_C"/>
    <property type="match status" value="2"/>
</dbReference>
<evidence type="ECO:0000313" key="13">
    <source>
        <dbReference type="Proteomes" id="UP001595965"/>
    </source>
</evidence>
<protein>
    <recommendedName>
        <fullName evidence="7">DNA 3'-5' helicase</fullName>
        <ecNumber evidence="7">5.6.2.4</ecNumber>
    </recommendedName>
</protein>
<evidence type="ECO:0000256" key="8">
    <source>
        <dbReference type="ARBA" id="ARBA00048988"/>
    </source>
</evidence>
<keyword evidence="5" id="KW-0413">Isomerase</keyword>
<dbReference type="PANTHER" id="PTHR11070:SF2">
    <property type="entry name" value="ATP-DEPENDENT DNA HELICASE SRS2"/>
    <property type="match status" value="1"/>
</dbReference>
<feature type="binding site" evidence="9">
    <location>
        <begin position="34"/>
        <end position="41"/>
    </location>
    <ligand>
        <name>ATP</name>
        <dbReference type="ChEBI" id="CHEBI:30616"/>
    </ligand>
</feature>
<keyword evidence="4 9" id="KW-0067">ATP-binding</keyword>
<evidence type="ECO:0000256" key="3">
    <source>
        <dbReference type="ARBA" id="ARBA00022806"/>
    </source>
</evidence>
<keyword evidence="13" id="KW-1185">Reference proteome</keyword>
<name>A0ABV8Y1F0_9MICC</name>
<feature type="domain" description="UvrD-like helicase C-terminal" evidence="11">
    <location>
        <begin position="235"/>
        <end position="479"/>
    </location>
</feature>